<comment type="subcellular location">
    <subcellularLocation>
        <location evidence="1">Cell membrane</location>
        <topology evidence="1">Single-pass type I membrane protein</topology>
    </subcellularLocation>
</comment>
<evidence type="ECO:0000256" key="6">
    <source>
        <dbReference type="ARBA" id="ARBA00022729"/>
    </source>
</evidence>
<dbReference type="GO" id="GO:0043235">
    <property type="term" value="C:receptor complex"/>
    <property type="evidence" value="ECO:0007669"/>
    <property type="project" value="TreeGrafter"/>
</dbReference>
<name>A0AAE0R4Y1_9TELE</name>
<dbReference type="GO" id="GO:0006886">
    <property type="term" value="P:intracellular protein transport"/>
    <property type="evidence" value="ECO:0007669"/>
    <property type="project" value="InterPro"/>
</dbReference>
<dbReference type="InterPro" id="IPR038126">
    <property type="entry name" value="RAMP_sf"/>
</dbReference>
<evidence type="ECO:0000256" key="2">
    <source>
        <dbReference type="ARBA" id="ARBA00007087"/>
    </source>
</evidence>
<keyword evidence="7 11" id="KW-1133">Transmembrane helix</keyword>
<sequence length="144" mass="16853">MAHIVTSLISTTLIMSLAFAELDALLCDRAMFDYRVYNVCLPTFKELMVTVNYQDECPWPSTLQYYYNLDNCVKHVVKMTACAETPLKSQFFLDVHRTYFLHCPYRRNPDVLMLLLFTLPSIIITFLFPCFLSYLTIKEYSISD</sequence>
<dbReference type="PANTHER" id="PTHR14076:SF7">
    <property type="entry name" value="RECEPTOR ACTIVITY-MODIFYING PROTEIN 1-LIKE"/>
    <property type="match status" value="1"/>
</dbReference>
<evidence type="ECO:0000256" key="12">
    <source>
        <dbReference type="SAM" id="SignalP"/>
    </source>
</evidence>
<keyword evidence="8 11" id="KW-0472">Membrane</keyword>
<organism evidence="13 14">
    <name type="scientific">Hemibagrus guttatus</name>
    <dbReference type="NCBI Taxonomy" id="175788"/>
    <lineage>
        <taxon>Eukaryota</taxon>
        <taxon>Metazoa</taxon>
        <taxon>Chordata</taxon>
        <taxon>Craniata</taxon>
        <taxon>Vertebrata</taxon>
        <taxon>Euteleostomi</taxon>
        <taxon>Actinopterygii</taxon>
        <taxon>Neopterygii</taxon>
        <taxon>Teleostei</taxon>
        <taxon>Ostariophysi</taxon>
        <taxon>Siluriformes</taxon>
        <taxon>Bagridae</taxon>
        <taxon>Hemibagrus</taxon>
    </lineage>
</organism>
<dbReference type="AlphaFoldDB" id="A0AAE0R4Y1"/>
<evidence type="ECO:0000256" key="5">
    <source>
        <dbReference type="ARBA" id="ARBA00022692"/>
    </source>
</evidence>
<feature type="signal peptide" evidence="12">
    <location>
        <begin position="1"/>
        <end position="20"/>
    </location>
</feature>
<dbReference type="GO" id="GO:0008277">
    <property type="term" value="P:regulation of G protein-coupled receptor signaling pathway"/>
    <property type="evidence" value="ECO:0007669"/>
    <property type="project" value="InterPro"/>
</dbReference>
<evidence type="ECO:0000256" key="10">
    <source>
        <dbReference type="ARBA" id="ARBA00023170"/>
    </source>
</evidence>
<dbReference type="Proteomes" id="UP001274896">
    <property type="component" value="Unassembled WGS sequence"/>
</dbReference>
<dbReference type="Gene3D" id="1.10.150.510">
    <property type="entry name" value="Receptor activity modifying family"/>
    <property type="match status" value="1"/>
</dbReference>
<dbReference type="GO" id="GO:0007186">
    <property type="term" value="P:G protein-coupled receptor signaling pathway"/>
    <property type="evidence" value="ECO:0007669"/>
    <property type="project" value="TreeGrafter"/>
</dbReference>
<evidence type="ECO:0000256" key="4">
    <source>
        <dbReference type="ARBA" id="ARBA00022475"/>
    </source>
</evidence>
<evidence type="ECO:0000256" key="3">
    <source>
        <dbReference type="ARBA" id="ARBA00022448"/>
    </source>
</evidence>
<dbReference type="GO" id="GO:0032870">
    <property type="term" value="P:cellular response to hormone stimulus"/>
    <property type="evidence" value="ECO:0007669"/>
    <property type="project" value="TreeGrafter"/>
</dbReference>
<accession>A0AAE0R4Y1</accession>
<keyword evidence="10" id="KW-0675">Receptor</keyword>
<comment type="similarity">
    <text evidence="2">Belongs to the RAMP family.</text>
</comment>
<evidence type="ECO:0000256" key="7">
    <source>
        <dbReference type="ARBA" id="ARBA00022989"/>
    </source>
</evidence>
<dbReference type="EMBL" id="JAUCMX010000006">
    <property type="protein sequence ID" value="KAK3543287.1"/>
    <property type="molecule type" value="Genomic_DNA"/>
</dbReference>
<evidence type="ECO:0000313" key="13">
    <source>
        <dbReference type="EMBL" id="KAK3543287.1"/>
    </source>
</evidence>
<feature type="chain" id="PRO_5042241205" evidence="12">
    <location>
        <begin position="21"/>
        <end position="144"/>
    </location>
</feature>
<dbReference type="PANTHER" id="PTHR14076">
    <property type="entry name" value="RECEPTOR ACTIVITY MODIFYING PROTEIN RAMP"/>
    <property type="match status" value="1"/>
</dbReference>
<dbReference type="GO" id="GO:0031623">
    <property type="term" value="P:receptor internalization"/>
    <property type="evidence" value="ECO:0007669"/>
    <property type="project" value="TreeGrafter"/>
</dbReference>
<proteinExistence type="inferred from homology"/>
<keyword evidence="9" id="KW-1015">Disulfide bond</keyword>
<dbReference type="Pfam" id="PF04901">
    <property type="entry name" value="RAMP"/>
    <property type="match status" value="1"/>
</dbReference>
<evidence type="ECO:0000256" key="8">
    <source>
        <dbReference type="ARBA" id="ARBA00023136"/>
    </source>
</evidence>
<gene>
    <name evidence="13" type="ORF">QTP70_014053</name>
</gene>
<keyword evidence="4" id="KW-1003">Cell membrane</keyword>
<dbReference type="GO" id="GO:0005886">
    <property type="term" value="C:plasma membrane"/>
    <property type="evidence" value="ECO:0007669"/>
    <property type="project" value="UniProtKB-SubCell"/>
</dbReference>
<evidence type="ECO:0000256" key="1">
    <source>
        <dbReference type="ARBA" id="ARBA00004251"/>
    </source>
</evidence>
<evidence type="ECO:0000256" key="9">
    <source>
        <dbReference type="ARBA" id="ARBA00023157"/>
    </source>
</evidence>
<evidence type="ECO:0000256" key="11">
    <source>
        <dbReference type="SAM" id="Phobius"/>
    </source>
</evidence>
<keyword evidence="6 12" id="KW-0732">Signal</keyword>
<evidence type="ECO:0000313" key="14">
    <source>
        <dbReference type="Proteomes" id="UP001274896"/>
    </source>
</evidence>
<keyword evidence="5 11" id="KW-0812">Transmembrane</keyword>
<protein>
    <submittedName>
        <fullName evidence="13">Uncharacterized protein</fullName>
    </submittedName>
</protein>
<keyword evidence="14" id="KW-1185">Reference proteome</keyword>
<reference evidence="13" key="1">
    <citation type="submission" date="2023-06" db="EMBL/GenBank/DDBJ databases">
        <title>Male Hemibagrus guttatus genome.</title>
        <authorList>
            <person name="Bian C."/>
        </authorList>
    </citation>
    <scope>NUCLEOTIDE SEQUENCE</scope>
    <source>
        <strain evidence="13">Male_cb2023</strain>
        <tissue evidence="13">Muscle</tissue>
    </source>
</reference>
<dbReference type="GO" id="GO:0072659">
    <property type="term" value="P:protein localization to plasma membrane"/>
    <property type="evidence" value="ECO:0007669"/>
    <property type="project" value="TreeGrafter"/>
</dbReference>
<dbReference type="GO" id="GO:0015026">
    <property type="term" value="F:coreceptor activity"/>
    <property type="evidence" value="ECO:0007669"/>
    <property type="project" value="InterPro"/>
</dbReference>
<comment type="caution">
    <text evidence="13">The sequence shown here is derived from an EMBL/GenBank/DDBJ whole genome shotgun (WGS) entry which is preliminary data.</text>
</comment>
<dbReference type="GO" id="GO:0006816">
    <property type="term" value="P:calcium ion transport"/>
    <property type="evidence" value="ECO:0007669"/>
    <property type="project" value="TreeGrafter"/>
</dbReference>
<dbReference type="InterPro" id="IPR006985">
    <property type="entry name" value="RAMP"/>
</dbReference>
<keyword evidence="3" id="KW-0813">Transport</keyword>
<dbReference type="GO" id="GO:0009986">
    <property type="term" value="C:cell surface"/>
    <property type="evidence" value="ECO:0007669"/>
    <property type="project" value="TreeGrafter"/>
</dbReference>
<feature type="transmembrane region" description="Helical" evidence="11">
    <location>
        <begin position="111"/>
        <end position="137"/>
    </location>
</feature>